<accession>A0A7S9LQZ9</accession>
<gene>
    <name evidence="2" type="ORF">I0K15_18275</name>
</gene>
<organism evidence="2 3">
    <name type="scientific">Pontivivens ytuae</name>
    <dbReference type="NCBI Taxonomy" id="2789856"/>
    <lineage>
        <taxon>Bacteria</taxon>
        <taxon>Pseudomonadati</taxon>
        <taxon>Pseudomonadota</taxon>
        <taxon>Alphaproteobacteria</taxon>
        <taxon>Rhodobacterales</taxon>
        <taxon>Paracoccaceae</taxon>
        <taxon>Pontivivens</taxon>
    </lineage>
</organism>
<keyword evidence="1" id="KW-0472">Membrane</keyword>
<sequence length="65" mass="6758">MQKLLAFLAHPALAIVVGGYLMGVSFAWTFFGISAGPVVHASLLWIGGGIVIVTVKKLMEGSGKT</sequence>
<dbReference type="EMBL" id="CP064942">
    <property type="protein sequence ID" value="QPH53701.1"/>
    <property type="molecule type" value="Genomic_DNA"/>
</dbReference>
<evidence type="ECO:0000313" key="2">
    <source>
        <dbReference type="EMBL" id="QPH53701.1"/>
    </source>
</evidence>
<feature type="transmembrane region" description="Helical" evidence="1">
    <location>
        <begin position="30"/>
        <end position="55"/>
    </location>
</feature>
<evidence type="ECO:0000256" key="1">
    <source>
        <dbReference type="SAM" id="Phobius"/>
    </source>
</evidence>
<dbReference type="Proteomes" id="UP000594800">
    <property type="component" value="Chromosome"/>
</dbReference>
<dbReference type="KEGG" id="poz:I0K15_18275"/>
<keyword evidence="1" id="KW-0812">Transmembrane</keyword>
<proteinExistence type="predicted"/>
<name>A0A7S9LQZ9_9RHOB</name>
<protein>
    <submittedName>
        <fullName evidence="2">Uncharacterized protein</fullName>
    </submittedName>
</protein>
<reference evidence="2 3" key="1">
    <citation type="submission" date="2020-11" db="EMBL/GenBank/DDBJ databases">
        <title>Description of Pontivivens ytuae sp. nov. isolated from deep sea sediment of Mariana Trench.</title>
        <authorList>
            <person name="Wang Z."/>
            <person name="Sun Q.-L."/>
            <person name="Xu X.-D."/>
            <person name="Tang Y.-Z."/>
            <person name="Zhang J."/>
        </authorList>
    </citation>
    <scope>NUCLEOTIDE SEQUENCE [LARGE SCALE GENOMIC DNA]</scope>
    <source>
        <strain evidence="2 3">MT2928</strain>
    </source>
</reference>
<keyword evidence="1" id="KW-1133">Transmembrane helix</keyword>
<evidence type="ECO:0000313" key="3">
    <source>
        <dbReference type="Proteomes" id="UP000594800"/>
    </source>
</evidence>
<dbReference type="RefSeq" id="WP_196102910.1">
    <property type="nucleotide sequence ID" value="NZ_CP064942.1"/>
</dbReference>
<keyword evidence="3" id="KW-1185">Reference proteome</keyword>
<dbReference type="AlphaFoldDB" id="A0A7S9LQZ9"/>